<evidence type="ECO:0000313" key="4">
    <source>
        <dbReference type="EMBL" id="QND71409.1"/>
    </source>
</evidence>
<dbReference type="SUPFAM" id="SSF53850">
    <property type="entry name" value="Periplasmic binding protein-like II"/>
    <property type="match status" value="1"/>
</dbReference>
<comment type="similarity">
    <text evidence="1">Belongs to the bacterial solute-binding protein SsuA/TauA family.</text>
</comment>
<evidence type="ECO:0000256" key="1">
    <source>
        <dbReference type="ARBA" id="ARBA00010742"/>
    </source>
</evidence>
<evidence type="ECO:0000256" key="2">
    <source>
        <dbReference type="SAM" id="SignalP"/>
    </source>
</evidence>
<dbReference type="EMBL" id="CP050292">
    <property type="protein sequence ID" value="QND71409.1"/>
    <property type="molecule type" value="Genomic_DNA"/>
</dbReference>
<feature type="domain" description="Solute-binding protein family 3/N-terminal" evidence="3">
    <location>
        <begin position="45"/>
        <end position="257"/>
    </location>
</feature>
<dbReference type="InterPro" id="IPR006311">
    <property type="entry name" value="TAT_signal"/>
</dbReference>
<dbReference type="InterPro" id="IPR015168">
    <property type="entry name" value="SsuA/THI5"/>
</dbReference>
<dbReference type="Proteomes" id="UP000515291">
    <property type="component" value="Chromosome"/>
</dbReference>
<evidence type="ECO:0000313" key="5">
    <source>
        <dbReference type="Proteomes" id="UP000515291"/>
    </source>
</evidence>
<dbReference type="PANTHER" id="PTHR30024:SF21">
    <property type="entry name" value="ABC TRANSPORTER SUBSTRATE-BINDING PROTEIN"/>
    <property type="match status" value="1"/>
</dbReference>
<organism evidence="4 5">
    <name type="scientific">Tardiphaga robiniae</name>
    <dbReference type="NCBI Taxonomy" id="943830"/>
    <lineage>
        <taxon>Bacteria</taxon>
        <taxon>Pseudomonadati</taxon>
        <taxon>Pseudomonadota</taxon>
        <taxon>Alphaproteobacteria</taxon>
        <taxon>Hyphomicrobiales</taxon>
        <taxon>Nitrobacteraceae</taxon>
        <taxon>Tardiphaga</taxon>
    </lineage>
</organism>
<gene>
    <name evidence="4" type="ORF">HB776_09270</name>
</gene>
<dbReference type="Pfam" id="PF09084">
    <property type="entry name" value="NMT1"/>
    <property type="match status" value="1"/>
</dbReference>
<evidence type="ECO:0000259" key="3">
    <source>
        <dbReference type="SMART" id="SM00062"/>
    </source>
</evidence>
<name>A0A7G6TXC7_9BRAD</name>
<feature type="chain" id="PRO_5028891927" evidence="2">
    <location>
        <begin position="26"/>
        <end position="354"/>
    </location>
</feature>
<sequence>MDKITRRSFTVGAAALLAAGTTARAATDNPDTIRFGAFGAGFGQPYGVATFGVAQAKDFIANEFKDTPVKLEWTYLAGTGPAVNEGIANGRIDFAQYGALPNVIGRANGLPTRVLLNYGPTTIFGAARKGLPIHSIKDLKGRKVTFQKGTILHWAFLRAAQANGLTAKDLTIVDLKTADQLAALAAGSVDASIGSSSVLSLREKGIVDIFYTSKDIGPKATGFGGILVTDQFREKYPDATRRVVTGLLKAVAWIGDEANRDEALRIWTKSGTPYEALQEEFRGQSLKEAFNPLVDEFLLAQFQDVVDFSKSEKLIRSDIDVKEWVLAAPIHEALASLKLEKFWTPRHADGSPKV</sequence>
<accession>A0A7G6TXC7</accession>
<dbReference type="AlphaFoldDB" id="A0A7G6TXC7"/>
<dbReference type="Gene3D" id="3.40.190.10">
    <property type="entry name" value="Periplasmic binding protein-like II"/>
    <property type="match status" value="2"/>
</dbReference>
<dbReference type="InterPro" id="IPR001638">
    <property type="entry name" value="Solute-binding_3/MltF_N"/>
</dbReference>
<dbReference type="KEGG" id="trb:HB776_09270"/>
<dbReference type="SMART" id="SM00062">
    <property type="entry name" value="PBPb"/>
    <property type="match status" value="1"/>
</dbReference>
<feature type="signal peptide" evidence="2">
    <location>
        <begin position="1"/>
        <end position="25"/>
    </location>
</feature>
<protein>
    <submittedName>
        <fullName evidence="4">ABC transporter substrate-binding protein</fullName>
    </submittedName>
</protein>
<dbReference type="PROSITE" id="PS51318">
    <property type="entry name" value="TAT"/>
    <property type="match status" value="1"/>
</dbReference>
<proteinExistence type="inferred from homology"/>
<keyword evidence="2" id="KW-0732">Signal</keyword>
<dbReference type="RefSeq" id="WP_184517096.1">
    <property type="nucleotide sequence ID" value="NZ_CP050292.1"/>
</dbReference>
<dbReference type="PANTHER" id="PTHR30024">
    <property type="entry name" value="ALIPHATIC SULFONATES-BINDING PROTEIN-RELATED"/>
    <property type="match status" value="1"/>
</dbReference>
<reference evidence="5" key="1">
    <citation type="journal article" date="2020" name="Mol. Plant Microbe">
        <title>Rhizobial microsymbionts of the narrowly endemic Oxytropis species growing in Kamchatka are characterized by significant genetic diversity and possess a set of genes that are associated with T3SS and T6SS secretion systems and can affect the development of symbiosis.</title>
        <authorList>
            <person name="Safronova V."/>
            <person name="Guro P."/>
            <person name="Sazanova A."/>
            <person name="Kuznetsova I."/>
            <person name="Belimov A."/>
            <person name="Yakubov V."/>
            <person name="Chirak E."/>
            <person name="Afonin A."/>
            <person name="Gogolev Y."/>
            <person name="Andronov E."/>
            <person name="Tikhonovich I."/>
        </authorList>
    </citation>
    <scope>NUCLEOTIDE SEQUENCE [LARGE SCALE GENOMIC DNA]</scope>
    <source>
        <strain evidence="5">581</strain>
    </source>
</reference>